<proteinExistence type="predicted"/>
<keyword evidence="2" id="KW-0489">Methyltransferase</keyword>
<dbReference type="SUPFAM" id="SSF53335">
    <property type="entry name" value="S-adenosyl-L-methionine-dependent methyltransferases"/>
    <property type="match status" value="1"/>
</dbReference>
<dbReference type="AlphaFoldDB" id="A0A7U7ER18"/>
<name>A0A7U7ER18_9GAMM</name>
<dbReference type="Proteomes" id="UP000583387">
    <property type="component" value="Unassembled WGS sequence"/>
</dbReference>
<dbReference type="InterPro" id="IPR013217">
    <property type="entry name" value="Methyltransf_12"/>
</dbReference>
<evidence type="ECO:0000259" key="1">
    <source>
        <dbReference type="Pfam" id="PF08242"/>
    </source>
</evidence>
<dbReference type="CDD" id="cd02440">
    <property type="entry name" value="AdoMet_MTases"/>
    <property type="match status" value="1"/>
</dbReference>
<feature type="domain" description="Methyltransferase type 12" evidence="1">
    <location>
        <begin position="69"/>
        <end position="156"/>
    </location>
</feature>
<organism evidence="2 3">
    <name type="scientific">Zestomonas carbonaria</name>
    <dbReference type="NCBI Taxonomy" id="2762745"/>
    <lineage>
        <taxon>Bacteria</taxon>
        <taxon>Pseudomonadati</taxon>
        <taxon>Pseudomonadota</taxon>
        <taxon>Gammaproteobacteria</taxon>
        <taxon>Pseudomonadales</taxon>
        <taxon>Pseudomonadaceae</taxon>
        <taxon>Zestomonas</taxon>
    </lineage>
</organism>
<sequence length="262" mass="29747">MLLPAEQLDKLKRLLVDTAGTRKHSAYQLLATPVKELLGDVGVDIRSKHEFERLAYMQSKVDFQGRKVLDIGCNTGFFLFESLQADAVHVTGYEGSAAHAAFVEEAARLLQLEKSLEIRSRYFDFETLPGHFDIAFLLNVLHHVGDDYGDPALTIEQAKVSILKQLNRMSRVTDRLIFQLGFNWRGDPARGLFTHGTKAEMIEYIREGTSGFWKIEAIGVAERRDGELTYRDVDERNIQRDNALGEFLNRPIFIMNSLGARE</sequence>
<evidence type="ECO:0000313" key="3">
    <source>
        <dbReference type="Proteomes" id="UP000583387"/>
    </source>
</evidence>
<dbReference type="GO" id="GO:0008168">
    <property type="term" value="F:methyltransferase activity"/>
    <property type="evidence" value="ECO:0007669"/>
    <property type="project" value="UniProtKB-KW"/>
</dbReference>
<protein>
    <submittedName>
        <fullName evidence="2">tRNA U34 carboxymethyltransferase</fullName>
        <ecNumber evidence="2">2.5.1.-</ecNumber>
    </submittedName>
</protein>
<dbReference type="Pfam" id="PF08242">
    <property type="entry name" value="Methyltransf_12"/>
    <property type="match status" value="1"/>
</dbReference>
<dbReference type="Gene3D" id="3.40.50.150">
    <property type="entry name" value="Vaccinia Virus protein VP39"/>
    <property type="match status" value="1"/>
</dbReference>
<dbReference type="RefSeq" id="WP_187672560.1">
    <property type="nucleotide sequence ID" value="NZ_CAJFCI010000071.1"/>
</dbReference>
<dbReference type="InterPro" id="IPR029063">
    <property type="entry name" value="SAM-dependent_MTases_sf"/>
</dbReference>
<accession>A0A7U7ER18</accession>
<keyword evidence="3" id="KW-1185">Reference proteome</keyword>
<gene>
    <name evidence="2" type="primary">cmoB_2</name>
    <name evidence="2" type="ORF">PSEWESI4_03554</name>
</gene>
<dbReference type="GO" id="GO:0032259">
    <property type="term" value="P:methylation"/>
    <property type="evidence" value="ECO:0007669"/>
    <property type="project" value="UniProtKB-KW"/>
</dbReference>
<reference evidence="2 3" key="1">
    <citation type="submission" date="2020-08" db="EMBL/GenBank/DDBJ databases">
        <authorList>
            <person name="Criscuolo A."/>
        </authorList>
    </citation>
    <scope>NUCLEOTIDE SEQUENCE [LARGE SCALE GENOMIC DNA]</scope>
    <source>
        <strain evidence="2">CIP111764</strain>
    </source>
</reference>
<dbReference type="EMBL" id="CAJFCI010000071">
    <property type="protein sequence ID" value="CAD5109258.1"/>
    <property type="molecule type" value="Genomic_DNA"/>
</dbReference>
<comment type="caution">
    <text evidence="2">The sequence shown here is derived from an EMBL/GenBank/DDBJ whole genome shotgun (WGS) entry which is preliminary data.</text>
</comment>
<keyword evidence="2" id="KW-0808">Transferase</keyword>
<evidence type="ECO:0000313" key="2">
    <source>
        <dbReference type="EMBL" id="CAD5109258.1"/>
    </source>
</evidence>
<dbReference type="EC" id="2.5.1.-" evidence="2"/>